<protein>
    <submittedName>
        <fullName evidence="1">Uncharacterized protein</fullName>
    </submittedName>
</protein>
<dbReference type="RefSeq" id="WP_100115678.1">
    <property type="nucleotide sequence ID" value="NZ_MEIV01000009.1"/>
</dbReference>
<accession>A0A2N9Y6V2</accession>
<name>A0A2N9Y6V2_9NEIS</name>
<dbReference type="Proteomes" id="UP000231094">
    <property type="component" value="Unassembled WGS sequence"/>
</dbReference>
<organism evidence="1 2">
    <name type="scientific">Snodgrassella alvi</name>
    <dbReference type="NCBI Taxonomy" id="1196083"/>
    <lineage>
        <taxon>Bacteria</taxon>
        <taxon>Pseudomonadati</taxon>
        <taxon>Pseudomonadota</taxon>
        <taxon>Betaproteobacteria</taxon>
        <taxon>Neisseriales</taxon>
        <taxon>Neisseriaceae</taxon>
        <taxon>Snodgrassella</taxon>
    </lineage>
</organism>
<evidence type="ECO:0000313" key="1">
    <source>
        <dbReference type="EMBL" id="PIT64910.1"/>
    </source>
</evidence>
<evidence type="ECO:0000313" key="2">
    <source>
        <dbReference type="Proteomes" id="UP000231094"/>
    </source>
</evidence>
<dbReference type="EMBL" id="MEIV01000009">
    <property type="protein sequence ID" value="PIT64910.1"/>
    <property type="molecule type" value="Genomic_DNA"/>
</dbReference>
<gene>
    <name evidence="1" type="ORF">BHC47_08670</name>
</gene>
<dbReference type="AlphaFoldDB" id="A0A2N9Y6V2"/>
<comment type="caution">
    <text evidence="1">The sequence shown here is derived from an EMBL/GenBank/DDBJ whole genome shotgun (WGS) entry which is preliminary data.</text>
</comment>
<proteinExistence type="predicted"/>
<reference evidence="1 2" key="1">
    <citation type="journal article" date="2017" name="MBio">
        <title>Type VI secretion-mediated competition in the bee gut microbiome.</title>
        <authorList>
            <person name="Steele M.I."/>
            <person name="Kwong W.K."/>
            <person name="Powell J.E."/>
            <person name="Whiteley M."/>
            <person name="Moran N.A."/>
        </authorList>
    </citation>
    <scope>NUCLEOTIDE SEQUENCE [LARGE SCALE GENOMIC DNA]</scope>
    <source>
        <strain evidence="1 2">PEB0171</strain>
    </source>
</reference>
<sequence>MSLSTVKCFNDETENWENVPMLVWVSDICFGFFNSVFPPYEIARRFCSDPDFALDVQLGNYFIEWEPFELSKEDYNEIKEYCMTKFKCHYFELETNINSSRDYIMWRIEKKHGVPIQIQKEFYKRYDAADRKFKLLQDNPDDYLSADYLSAWNDLNEIIKEEQSVFKSYKIKPDKK</sequence>